<evidence type="ECO:0000313" key="1">
    <source>
        <dbReference type="EMBL" id="KAG1894534.1"/>
    </source>
</evidence>
<dbReference type="EMBL" id="JABBWK010000079">
    <property type="protein sequence ID" value="KAG1894534.1"/>
    <property type="molecule type" value="Genomic_DNA"/>
</dbReference>
<name>A0AAD4DV87_9AGAM</name>
<organism evidence="1 2">
    <name type="scientific">Suillus fuscotomentosus</name>
    <dbReference type="NCBI Taxonomy" id="1912939"/>
    <lineage>
        <taxon>Eukaryota</taxon>
        <taxon>Fungi</taxon>
        <taxon>Dikarya</taxon>
        <taxon>Basidiomycota</taxon>
        <taxon>Agaricomycotina</taxon>
        <taxon>Agaricomycetes</taxon>
        <taxon>Agaricomycetidae</taxon>
        <taxon>Boletales</taxon>
        <taxon>Suillineae</taxon>
        <taxon>Suillaceae</taxon>
        <taxon>Suillus</taxon>
    </lineage>
</organism>
<protein>
    <submittedName>
        <fullName evidence="1">Uncharacterized protein</fullName>
    </submittedName>
</protein>
<dbReference type="RefSeq" id="XP_041220110.1">
    <property type="nucleotide sequence ID" value="XM_041377533.1"/>
</dbReference>
<sequence length="123" mass="13554">MTGTLTYPGIAGAVSISKHSTENRQLQIIYSRYLYKNKQYRVASLLYYLDQLRAQVRHIIMFTGKLELNLNVANTVILSFKLLSMRSGTSTEANVELAAGPATPQAEVACLPVVMKAADDANM</sequence>
<dbReference type="Proteomes" id="UP001195769">
    <property type="component" value="Unassembled WGS sequence"/>
</dbReference>
<comment type="caution">
    <text evidence="1">The sequence shown here is derived from an EMBL/GenBank/DDBJ whole genome shotgun (WGS) entry which is preliminary data.</text>
</comment>
<keyword evidence="2" id="KW-1185">Reference proteome</keyword>
<dbReference type="GeneID" id="64671831"/>
<proteinExistence type="predicted"/>
<dbReference type="AlphaFoldDB" id="A0AAD4DV87"/>
<evidence type="ECO:0000313" key="2">
    <source>
        <dbReference type="Proteomes" id="UP001195769"/>
    </source>
</evidence>
<reference evidence="1" key="1">
    <citation type="journal article" date="2020" name="New Phytol.">
        <title>Comparative genomics reveals dynamic genome evolution in host specialist ectomycorrhizal fungi.</title>
        <authorList>
            <person name="Lofgren L.A."/>
            <person name="Nguyen N.H."/>
            <person name="Vilgalys R."/>
            <person name="Ruytinx J."/>
            <person name="Liao H.L."/>
            <person name="Branco S."/>
            <person name="Kuo A."/>
            <person name="LaButti K."/>
            <person name="Lipzen A."/>
            <person name="Andreopoulos W."/>
            <person name="Pangilinan J."/>
            <person name="Riley R."/>
            <person name="Hundley H."/>
            <person name="Na H."/>
            <person name="Barry K."/>
            <person name="Grigoriev I.V."/>
            <person name="Stajich J.E."/>
            <person name="Kennedy P.G."/>
        </authorList>
    </citation>
    <scope>NUCLEOTIDE SEQUENCE</scope>
    <source>
        <strain evidence="1">FC203</strain>
    </source>
</reference>
<accession>A0AAD4DV87</accession>
<gene>
    <name evidence="1" type="ORF">F5891DRAFT_985016</name>
</gene>